<dbReference type="Pfam" id="PF04253">
    <property type="entry name" value="TFR_dimer"/>
    <property type="match status" value="1"/>
</dbReference>
<evidence type="ECO:0000256" key="29">
    <source>
        <dbReference type="ARBA" id="ARBA00080362"/>
    </source>
</evidence>
<dbReference type="CDD" id="cd02121">
    <property type="entry name" value="PA_GCPII_like"/>
    <property type="match status" value="1"/>
</dbReference>
<keyword evidence="16" id="KW-0224">Dipeptidase</keyword>
<feature type="domain" description="Transferrin receptor-like dimerisation" evidence="34">
    <location>
        <begin position="539"/>
        <end position="653"/>
    </location>
</feature>
<evidence type="ECO:0000256" key="18">
    <source>
        <dbReference type="ARBA" id="ARBA00023136"/>
    </source>
</evidence>
<evidence type="ECO:0000256" key="21">
    <source>
        <dbReference type="ARBA" id="ARBA00052003"/>
    </source>
</evidence>
<keyword evidence="15" id="KW-1133">Transmembrane helix</keyword>
<sequence>ASNRASSKYLREFLDEMQPDQIREHLRKFTRLPHLAGTEQNLRYAEQIKKEWREFGLDSVEMVPYDVLLSYPNKSQPNYISIVDQLGNEVFNTSLAEPVPEGYEDVSNIVPPYSAYSAKGQPEGDLVYVNYGRTEDFFQLEREMHINATGKIAIVRYGKIFRGNKVKNAMLAGAKGIIMFSDPADYWASGVQPYPDGWNLPGGGAQRGNVLNLNGAGDPLTPGYPAKEYTYRFSLEDGVGLPKIPVHPIGFYDAVLLLKKVRMNIHTNNQVTRIYNVIGRIRGALEPDRYVILGGHRDAWVFGGIDPMSGAAVVHENVRSAGRLLSKGWRPRRTIIFASWDAEEFGLLGSTEWAEDNAKLLQERAVAYINADSAIEGMYTLRVDCTPSLHTLVYDLTKQVSRFICMQSNNILYLKIYMSKKPLISKLGSGSDFEAYFIRLGIAAGRARYTKNKKTERYSSYPVYHSVYETFEIVEKFYDPSFRRLRAVAQVRGGLIFLLADSQLLPLDANQYADSLRKYAQSIAQLAQKHPEEMEMYGVSFEFLFSSVDNFTVAARDFHERLQTINRVRLMNDQLMYLERAFIDPLGLPDRPFYRHVIFAPSSHNKYAGESFPGIYDALFDIENSADPQKAWEEVKRQISIAAFTVHAAAMTLTPPA</sequence>
<evidence type="ECO:0000259" key="34">
    <source>
        <dbReference type="Pfam" id="PF04253"/>
    </source>
</evidence>
<keyword evidence="8" id="KW-0645">Protease</keyword>
<dbReference type="InterPro" id="IPR046450">
    <property type="entry name" value="PA_dom_sf"/>
</dbReference>
<evidence type="ECO:0000256" key="6">
    <source>
        <dbReference type="ARBA" id="ARBA00022553"/>
    </source>
</evidence>
<keyword evidence="17" id="KW-0482">Metalloprotease</keyword>
<keyword evidence="18" id="KW-0472">Membrane</keyword>
<dbReference type="PANTHER" id="PTHR10404">
    <property type="entry name" value="N-ACETYLATED-ALPHA-LINKED ACIDIC DIPEPTIDASE"/>
    <property type="match status" value="1"/>
</dbReference>
<keyword evidence="7" id="KW-0121">Carboxypeptidase</keyword>
<evidence type="ECO:0000256" key="32">
    <source>
        <dbReference type="ARBA" id="ARBA00082320"/>
    </source>
</evidence>
<evidence type="ECO:0000256" key="31">
    <source>
        <dbReference type="ARBA" id="ARBA00082075"/>
    </source>
</evidence>
<evidence type="ECO:0000256" key="20">
    <source>
        <dbReference type="ARBA" id="ARBA00023268"/>
    </source>
</evidence>
<comment type="function">
    <text evidence="22">Also exhibits a dipeptidyl-peptidase IV type activity. In vitro, cleaves Gly-Pro-AMC.</text>
</comment>
<evidence type="ECO:0000256" key="10">
    <source>
        <dbReference type="ARBA" id="ARBA00022723"/>
    </source>
</evidence>
<comment type="similarity">
    <text evidence="3">Belongs to the peptidase M28 family. M28B subfamily.</text>
</comment>
<evidence type="ECO:0000256" key="25">
    <source>
        <dbReference type="ARBA" id="ARBA00070473"/>
    </source>
</evidence>
<keyword evidence="37" id="KW-1185">Reference proteome</keyword>
<evidence type="ECO:0000256" key="12">
    <source>
        <dbReference type="ARBA" id="ARBA00022833"/>
    </source>
</evidence>
<dbReference type="Proteomes" id="UP000261360">
    <property type="component" value="Unplaced"/>
</dbReference>
<dbReference type="FunFam" id="1.20.930.40:FF:000001">
    <property type="entry name" value="N-acetylated-alpha-linked acidic dipeptidase 2"/>
    <property type="match status" value="1"/>
</dbReference>
<evidence type="ECO:0000256" key="15">
    <source>
        <dbReference type="ARBA" id="ARBA00022989"/>
    </source>
</evidence>
<evidence type="ECO:0000256" key="3">
    <source>
        <dbReference type="ARBA" id="ARBA00005634"/>
    </source>
</evidence>
<comment type="function">
    <text evidence="23">Has both folate hydrolase and N-acetylated-alpha-linked-acidic dipeptidase (NAALADase) activity. Has a preference for tri-alpha-glutamate peptides. In the intestine, required for the uptake of folate. In the brain, modulates excitatory neurotransmission through the hydrolysis of the neuropeptide, N-aceylaspartylglutamate (NAAG), thereby releasing glutamate.</text>
</comment>
<comment type="catalytic activity">
    <reaction evidence="21">
        <text>Release of an unsubstituted, C-terminal glutamyl residue, typically from Ac-Asp-Glu or folylpoly-gamma-glutamates.</text>
        <dbReference type="EC" id="3.4.17.21"/>
    </reaction>
</comment>
<dbReference type="InterPro" id="IPR039373">
    <property type="entry name" value="Peptidase_M28B"/>
</dbReference>
<protein>
    <recommendedName>
        <fullName evidence="25">Glutamate carboxypeptidase 2</fullName>
        <ecNumber evidence="24">3.4.17.21</ecNumber>
    </recommendedName>
    <alternativeName>
        <fullName evidence="28">Folate hydrolase 1</fullName>
    </alternativeName>
    <alternativeName>
        <fullName evidence="31">Folylpoly-gamma-glutamate carboxypeptidase</fullName>
    </alternativeName>
    <alternativeName>
        <fullName evidence="32">Glutamate carboxypeptidase II</fullName>
    </alternativeName>
    <alternativeName>
        <fullName evidence="29">Membrane glutamate carboxypeptidase</fullName>
    </alternativeName>
    <alternativeName>
        <fullName evidence="30">N-acetylated-alpha-linked acidic dipeptidase I</fullName>
    </alternativeName>
    <alternativeName>
        <fullName evidence="26">Prostate-specific membrane antigen homolog</fullName>
    </alternativeName>
    <alternativeName>
        <fullName evidence="27">Pteroylpoly-gamma-glutamate carboxypeptidase</fullName>
    </alternativeName>
</protein>
<comment type="cofactor">
    <cofactor evidence="1">
        <name>Zn(2+)</name>
        <dbReference type="ChEBI" id="CHEBI:29105"/>
    </cofactor>
</comment>
<accession>A0A3B4YW85</accession>
<organism evidence="36 37">
    <name type="scientific">Seriola lalandi dorsalis</name>
    <dbReference type="NCBI Taxonomy" id="1841481"/>
    <lineage>
        <taxon>Eukaryota</taxon>
        <taxon>Metazoa</taxon>
        <taxon>Chordata</taxon>
        <taxon>Craniata</taxon>
        <taxon>Vertebrata</taxon>
        <taxon>Euteleostomi</taxon>
        <taxon>Actinopterygii</taxon>
        <taxon>Neopterygii</taxon>
        <taxon>Teleostei</taxon>
        <taxon>Neoteleostei</taxon>
        <taxon>Acanthomorphata</taxon>
        <taxon>Carangaria</taxon>
        <taxon>Carangiformes</taxon>
        <taxon>Carangidae</taxon>
        <taxon>Seriola</taxon>
    </lineage>
</organism>
<evidence type="ECO:0000256" key="7">
    <source>
        <dbReference type="ARBA" id="ARBA00022645"/>
    </source>
</evidence>
<evidence type="ECO:0000256" key="5">
    <source>
        <dbReference type="ARBA" id="ARBA00022475"/>
    </source>
</evidence>
<evidence type="ECO:0000256" key="11">
    <source>
        <dbReference type="ARBA" id="ARBA00022801"/>
    </source>
</evidence>
<dbReference type="GO" id="GO:0004181">
    <property type="term" value="F:metallocarboxypeptidase activity"/>
    <property type="evidence" value="ECO:0007669"/>
    <property type="project" value="UniProtKB-EC"/>
</dbReference>
<evidence type="ECO:0000256" key="9">
    <source>
        <dbReference type="ARBA" id="ARBA00022692"/>
    </source>
</evidence>
<dbReference type="STRING" id="1841481.ENSSLDP00000027019"/>
<evidence type="ECO:0000313" key="37">
    <source>
        <dbReference type="Proteomes" id="UP000261360"/>
    </source>
</evidence>
<dbReference type="Gene3D" id="3.50.30.30">
    <property type="match status" value="1"/>
</dbReference>
<name>A0A3B4YW85_SERLL</name>
<dbReference type="FunFam" id="3.50.30.30:FF:000002">
    <property type="entry name" value="N-acetylated-alpha-linked acidic dipeptidase 2"/>
    <property type="match status" value="1"/>
</dbReference>
<evidence type="ECO:0000256" key="2">
    <source>
        <dbReference type="ARBA" id="ARBA00004401"/>
    </source>
</evidence>
<comment type="subcellular location">
    <subcellularLocation>
        <location evidence="2">Cell membrane</location>
        <topology evidence="2">Single-pass type II membrane protein</topology>
    </subcellularLocation>
</comment>
<evidence type="ECO:0000256" key="30">
    <source>
        <dbReference type="ARBA" id="ARBA00080568"/>
    </source>
</evidence>
<evidence type="ECO:0000259" key="35">
    <source>
        <dbReference type="Pfam" id="PF04389"/>
    </source>
</evidence>
<dbReference type="InterPro" id="IPR036757">
    <property type="entry name" value="TFR-like_dimer_dom_sf"/>
</dbReference>
<keyword evidence="12" id="KW-0862">Zinc</keyword>
<dbReference type="InterPro" id="IPR003137">
    <property type="entry name" value="PA_domain"/>
</dbReference>
<reference evidence="36" key="1">
    <citation type="submission" date="2025-08" db="UniProtKB">
        <authorList>
            <consortium name="Ensembl"/>
        </authorList>
    </citation>
    <scope>IDENTIFICATION</scope>
</reference>
<evidence type="ECO:0000313" key="36">
    <source>
        <dbReference type="Ensembl" id="ENSSLDP00000027019.1"/>
    </source>
</evidence>
<dbReference type="InterPro" id="IPR007365">
    <property type="entry name" value="TFR-like_dimer_dom"/>
</dbReference>
<keyword evidence="19" id="KW-0325">Glycoprotein</keyword>
<dbReference type="GeneTree" id="ENSGT01030000234598"/>
<keyword evidence="5" id="KW-1003">Cell membrane</keyword>
<evidence type="ECO:0000256" key="1">
    <source>
        <dbReference type="ARBA" id="ARBA00001947"/>
    </source>
</evidence>
<evidence type="ECO:0000256" key="16">
    <source>
        <dbReference type="ARBA" id="ARBA00022997"/>
    </source>
</evidence>
<dbReference type="CDD" id="cd08022">
    <property type="entry name" value="M28_PSMA_like"/>
    <property type="match status" value="1"/>
</dbReference>
<dbReference type="EC" id="3.4.17.21" evidence="24"/>
<dbReference type="Gene3D" id="1.20.930.40">
    <property type="entry name" value="Transferrin receptor-like, dimerisation domain"/>
    <property type="match status" value="1"/>
</dbReference>
<evidence type="ECO:0000256" key="28">
    <source>
        <dbReference type="ARBA" id="ARBA00079527"/>
    </source>
</evidence>
<keyword evidence="14" id="KW-0735">Signal-anchor</keyword>
<dbReference type="InterPro" id="IPR007484">
    <property type="entry name" value="Peptidase_M28"/>
</dbReference>
<dbReference type="AlphaFoldDB" id="A0A3B4YW85"/>
<dbReference type="Ensembl" id="ENSSLDT00000027853.1">
    <property type="protein sequence ID" value="ENSSLDP00000027019.1"/>
    <property type="gene ID" value="ENSSLDG00000020972.1"/>
</dbReference>
<proteinExistence type="inferred from homology"/>
<evidence type="ECO:0000256" key="4">
    <source>
        <dbReference type="ARBA" id="ARBA00011738"/>
    </source>
</evidence>
<feature type="domain" description="PA" evidence="33">
    <location>
        <begin position="123"/>
        <end position="211"/>
    </location>
</feature>
<keyword evidence="6" id="KW-0597">Phosphoprotein</keyword>
<dbReference type="FunFam" id="3.40.630.10:FF:000009">
    <property type="entry name" value="N-acetylated-alpha-linked acidic dipeptidase 2"/>
    <property type="match status" value="1"/>
</dbReference>
<reference evidence="36" key="2">
    <citation type="submission" date="2025-09" db="UniProtKB">
        <authorList>
            <consortium name="Ensembl"/>
        </authorList>
    </citation>
    <scope>IDENTIFICATION</scope>
</reference>
<evidence type="ECO:0000256" key="26">
    <source>
        <dbReference type="ARBA" id="ARBA00075140"/>
    </source>
</evidence>
<dbReference type="Gene3D" id="3.40.630.10">
    <property type="entry name" value="Zn peptidases"/>
    <property type="match status" value="2"/>
</dbReference>
<evidence type="ECO:0000256" key="24">
    <source>
        <dbReference type="ARBA" id="ARBA00066561"/>
    </source>
</evidence>
<keyword evidence="9" id="KW-0812">Transmembrane</keyword>
<dbReference type="Pfam" id="PF04389">
    <property type="entry name" value="Peptidase_M28"/>
    <property type="match status" value="1"/>
</dbReference>
<dbReference type="SUPFAM" id="SSF53187">
    <property type="entry name" value="Zn-dependent exopeptidases"/>
    <property type="match status" value="1"/>
</dbReference>
<keyword evidence="10" id="KW-0479">Metal-binding</keyword>
<dbReference type="SUPFAM" id="SSF47672">
    <property type="entry name" value="Transferrin receptor-like dimerisation domain"/>
    <property type="match status" value="1"/>
</dbReference>
<keyword evidence="13" id="KW-0106">Calcium</keyword>
<dbReference type="GO" id="GO:0016805">
    <property type="term" value="F:dipeptidase activity"/>
    <property type="evidence" value="ECO:0007669"/>
    <property type="project" value="UniProtKB-KW"/>
</dbReference>
<keyword evidence="11" id="KW-0378">Hydrolase</keyword>
<dbReference type="GO" id="GO:0005886">
    <property type="term" value="C:plasma membrane"/>
    <property type="evidence" value="ECO:0007669"/>
    <property type="project" value="UniProtKB-SubCell"/>
</dbReference>
<dbReference type="PANTHER" id="PTHR10404:SF36">
    <property type="entry name" value="GLUTAMATE CARBOXYPEPTIDASE 2"/>
    <property type="match status" value="1"/>
</dbReference>
<evidence type="ECO:0000256" key="27">
    <source>
        <dbReference type="ARBA" id="ARBA00078457"/>
    </source>
</evidence>
<evidence type="ECO:0000256" key="22">
    <source>
        <dbReference type="ARBA" id="ARBA00054055"/>
    </source>
</evidence>
<evidence type="ECO:0000256" key="19">
    <source>
        <dbReference type="ARBA" id="ARBA00023180"/>
    </source>
</evidence>
<dbReference type="GO" id="GO:0006508">
    <property type="term" value="P:proteolysis"/>
    <property type="evidence" value="ECO:0007669"/>
    <property type="project" value="UniProtKB-KW"/>
</dbReference>
<evidence type="ECO:0000256" key="17">
    <source>
        <dbReference type="ARBA" id="ARBA00023049"/>
    </source>
</evidence>
<evidence type="ECO:0000256" key="23">
    <source>
        <dbReference type="ARBA" id="ARBA00056370"/>
    </source>
</evidence>
<evidence type="ECO:0000256" key="14">
    <source>
        <dbReference type="ARBA" id="ARBA00022968"/>
    </source>
</evidence>
<feature type="domain" description="Peptidase M28" evidence="35">
    <location>
        <begin position="276"/>
        <end position="472"/>
    </location>
</feature>
<dbReference type="GO" id="GO:0046872">
    <property type="term" value="F:metal ion binding"/>
    <property type="evidence" value="ECO:0007669"/>
    <property type="project" value="UniProtKB-KW"/>
</dbReference>
<dbReference type="Pfam" id="PF02225">
    <property type="entry name" value="PA"/>
    <property type="match status" value="1"/>
</dbReference>
<evidence type="ECO:0000256" key="13">
    <source>
        <dbReference type="ARBA" id="ARBA00022837"/>
    </source>
</evidence>
<keyword evidence="20" id="KW-0511">Multifunctional enzyme</keyword>
<evidence type="ECO:0000259" key="33">
    <source>
        <dbReference type="Pfam" id="PF02225"/>
    </source>
</evidence>
<dbReference type="SUPFAM" id="SSF52025">
    <property type="entry name" value="PA domain"/>
    <property type="match status" value="1"/>
</dbReference>
<evidence type="ECO:0000256" key="8">
    <source>
        <dbReference type="ARBA" id="ARBA00022670"/>
    </source>
</evidence>
<comment type="subunit">
    <text evidence="4">Homodimer.</text>
</comment>